<dbReference type="SMART" id="SM00451">
    <property type="entry name" value="ZnF_U1"/>
    <property type="match status" value="5"/>
</dbReference>
<evidence type="ECO:0000256" key="2">
    <source>
        <dbReference type="ARBA" id="ARBA00022723"/>
    </source>
</evidence>
<keyword evidence="5" id="KW-0862">Zinc</keyword>
<accession>S2JG89</accession>
<dbReference type="InterPro" id="IPR013087">
    <property type="entry name" value="Znf_C2H2_type"/>
</dbReference>
<protein>
    <recommendedName>
        <fullName evidence="9">C2H2-type domain-containing protein</fullName>
    </recommendedName>
</protein>
<gene>
    <name evidence="10" type="ORF">HMPREF1544_05706</name>
</gene>
<evidence type="ECO:0000256" key="3">
    <source>
        <dbReference type="ARBA" id="ARBA00022737"/>
    </source>
</evidence>
<evidence type="ECO:0000256" key="7">
    <source>
        <dbReference type="PROSITE-ProRule" id="PRU00042"/>
    </source>
</evidence>
<feature type="compositionally biased region" description="Low complexity" evidence="8">
    <location>
        <begin position="61"/>
        <end position="72"/>
    </location>
</feature>
<dbReference type="OrthoDB" id="2248691at2759"/>
<dbReference type="SMART" id="SM00355">
    <property type="entry name" value="ZnF_C2H2"/>
    <property type="match status" value="11"/>
</dbReference>
<dbReference type="Proteomes" id="UP000014254">
    <property type="component" value="Unassembled WGS sequence"/>
</dbReference>
<evidence type="ECO:0000313" key="11">
    <source>
        <dbReference type="Proteomes" id="UP000014254"/>
    </source>
</evidence>
<dbReference type="GO" id="GO:0005634">
    <property type="term" value="C:nucleus"/>
    <property type="evidence" value="ECO:0007669"/>
    <property type="project" value="UniProtKB-SubCell"/>
</dbReference>
<dbReference type="PROSITE" id="PS00028">
    <property type="entry name" value="ZINC_FINGER_C2H2_1"/>
    <property type="match status" value="8"/>
</dbReference>
<keyword evidence="11" id="KW-1185">Reference proteome</keyword>
<keyword evidence="4 7" id="KW-0863">Zinc-finger</keyword>
<dbReference type="eggNOG" id="KOG1721">
    <property type="taxonomic scope" value="Eukaryota"/>
</dbReference>
<name>S2JG89_MUCC1</name>
<evidence type="ECO:0000256" key="1">
    <source>
        <dbReference type="ARBA" id="ARBA00004123"/>
    </source>
</evidence>
<feature type="domain" description="C2H2-type" evidence="9">
    <location>
        <begin position="356"/>
        <end position="379"/>
    </location>
</feature>
<evidence type="ECO:0000256" key="5">
    <source>
        <dbReference type="ARBA" id="ARBA00022833"/>
    </source>
</evidence>
<organism evidence="10 11">
    <name type="scientific">Mucor circinelloides f. circinelloides (strain 1006PhL)</name>
    <name type="common">Mucormycosis agent</name>
    <name type="synonym">Calyptromyces circinelloides</name>
    <dbReference type="NCBI Taxonomy" id="1220926"/>
    <lineage>
        <taxon>Eukaryota</taxon>
        <taxon>Fungi</taxon>
        <taxon>Fungi incertae sedis</taxon>
        <taxon>Mucoromycota</taxon>
        <taxon>Mucoromycotina</taxon>
        <taxon>Mucoromycetes</taxon>
        <taxon>Mucorales</taxon>
        <taxon>Mucorineae</taxon>
        <taxon>Mucoraceae</taxon>
        <taxon>Mucor</taxon>
    </lineage>
</organism>
<keyword evidence="6" id="KW-0539">Nucleus</keyword>
<evidence type="ECO:0000256" key="6">
    <source>
        <dbReference type="ARBA" id="ARBA00023242"/>
    </source>
</evidence>
<evidence type="ECO:0000256" key="4">
    <source>
        <dbReference type="ARBA" id="ARBA00022771"/>
    </source>
</evidence>
<evidence type="ECO:0000313" key="10">
    <source>
        <dbReference type="EMBL" id="EPB87512.1"/>
    </source>
</evidence>
<keyword evidence="3" id="KW-0677">Repeat</keyword>
<feature type="domain" description="C2H2-type" evidence="9">
    <location>
        <begin position="545"/>
        <end position="573"/>
    </location>
</feature>
<dbReference type="GO" id="GO:0008270">
    <property type="term" value="F:zinc ion binding"/>
    <property type="evidence" value="ECO:0007669"/>
    <property type="project" value="UniProtKB-KW"/>
</dbReference>
<dbReference type="InterPro" id="IPR036236">
    <property type="entry name" value="Znf_C2H2_sf"/>
</dbReference>
<dbReference type="SUPFAM" id="SSF57667">
    <property type="entry name" value="beta-beta-alpha zinc fingers"/>
    <property type="match status" value="1"/>
</dbReference>
<dbReference type="AlphaFoldDB" id="S2JG89"/>
<dbReference type="InterPro" id="IPR050888">
    <property type="entry name" value="ZnF_C2H2-type_TF"/>
</dbReference>
<evidence type="ECO:0000259" key="9">
    <source>
        <dbReference type="PROSITE" id="PS50157"/>
    </source>
</evidence>
<dbReference type="GO" id="GO:0003676">
    <property type="term" value="F:nucleic acid binding"/>
    <property type="evidence" value="ECO:0007669"/>
    <property type="project" value="InterPro"/>
</dbReference>
<comment type="subcellular location">
    <subcellularLocation>
        <location evidence="1">Nucleus</location>
    </subcellularLocation>
</comment>
<feature type="region of interest" description="Disordered" evidence="8">
    <location>
        <begin position="1"/>
        <end position="86"/>
    </location>
</feature>
<reference evidence="11" key="1">
    <citation type="submission" date="2013-05" db="EMBL/GenBank/DDBJ databases">
        <title>The Genome sequence of Mucor circinelloides f. circinelloides 1006PhL.</title>
        <authorList>
            <consortium name="The Broad Institute Genomics Platform"/>
            <person name="Cuomo C."/>
            <person name="Earl A."/>
            <person name="Findley K."/>
            <person name="Lee S.C."/>
            <person name="Walker B."/>
            <person name="Young S."/>
            <person name="Zeng Q."/>
            <person name="Gargeya S."/>
            <person name="Fitzgerald M."/>
            <person name="Haas B."/>
            <person name="Abouelleil A."/>
            <person name="Allen A.W."/>
            <person name="Alvarado L."/>
            <person name="Arachchi H.M."/>
            <person name="Berlin A.M."/>
            <person name="Chapman S.B."/>
            <person name="Gainer-Dewar J."/>
            <person name="Goldberg J."/>
            <person name="Griggs A."/>
            <person name="Gujja S."/>
            <person name="Hansen M."/>
            <person name="Howarth C."/>
            <person name="Imamovic A."/>
            <person name="Ireland A."/>
            <person name="Larimer J."/>
            <person name="McCowan C."/>
            <person name="Murphy C."/>
            <person name="Pearson M."/>
            <person name="Poon T.W."/>
            <person name="Priest M."/>
            <person name="Roberts A."/>
            <person name="Saif S."/>
            <person name="Shea T."/>
            <person name="Sisk P."/>
            <person name="Sykes S."/>
            <person name="Wortman J."/>
            <person name="Nusbaum C."/>
            <person name="Birren B."/>
        </authorList>
    </citation>
    <scope>NUCLEOTIDE SEQUENCE [LARGE SCALE GENOMIC DNA]</scope>
    <source>
        <strain evidence="11">1006PhL</strain>
    </source>
</reference>
<dbReference type="PANTHER" id="PTHR24406">
    <property type="entry name" value="TRANSCRIPTIONAL REPRESSOR CTCFL-RELATED"/>
    <property type="match status" value="1"/>
</dbReference>
<evidence type="ECO:0000256" key="8">
    <source>
        <dbReference type="SAM" id="MobiDB-lite"/>
    </source>
</evidence>
<dbReference type="EMBL" id="KE123967">
    <property type="protein sequence ID" value="EPB87512.1"/>
    <property type="molecule type" value="Genomic_DNA"/>
</dbReference>
<dbReference type="PROSITE" id="PS50157">
    <property type="entry name" value="ZINC_FINGER_C2H2_2"/>
    <property type="match status" value="3"/>
</dbReference>
<feature type="compositionally biased region" description="Basic and acidic residues" evidence="8">
    <location>
        <begin position="1"/>
        <end position="21"/>
    </location>
</feature>
<sequence>MKAIKRERTPGDQKTIDRKANIENLAPKRMTRRSTSLQRDKDTLDSSSLSVHRAKQGRIQKSSSKSGFTRSSRTSRKAQTQHDGEHVVVKKEEVEKPKISFQSFWYYRYKCCICSDLLSDNDVYIAHLKSRHDVLPFWIRGIKHFGLIPDINDADNYCAACETEHPNNEGYREHLLCVHHMVLSLSDTEFVQAKIETDASRSTSYPDPRDPSSRCKLCDVSFENKFKYRDHLRNVHKMKVVAVKNRSHHPNPNIEPDWYDRNAYCRSCNFTYSTMNIFHAHCKGIHNMKPPVRKSKLGQPDLEDPNHYCKICDITKSDRGMYRQHCREVHGMTTRPIHAGPNFNPNATPNLDDENNYCISCDKTFADRAQFRQHLRHVHKTRTLPPLRKMKDIEPIFNDPNHYCRSCEQKLSSRNAYEQHLQNVHGIDLPVPIYRMPDVMPDIDDPNFSCRACDKTFPNKAGYRNHLKGVHKMRLKSLLRKSKCYSEIEPDPFDPNFYCRVCKTTKKSLKFHRVHCREVHNMTLSPLLKVCPYPDAVIDENDPNFHCAKCDKDYRQRPSFLKHLRTVHKMQPLTRYAIRYPEKEVDVHHPDRFCAKCDKTLSSSTTFRVHLEKRHNIIVPSEELTETAKSSPVQKA</sequence>
<dbReference type="Gene3D" id="3.30.160.60">
    <property type="entry name" value="Classic Zinc Finger"/>
    <property type="match status" value="3"/>
</dbReference>
<dbReference type="STRING" id="1220926.S2JG89"/>
<feature type="domain" description="C2H2-type" evidence="9">
    <location>
        <begin position="448"/>
        <end position="471"/>
    </location>
</feature>
<dbReference type="InterPro" id="IPR003604">
    <property type="entry name" value="Matrin/U1-like-C_Znf_C2H2"/>
</dbReference>
<proteinExistence type="predicted"/>
<dbReference type="VEuPathDB" id="FungiDB:HMPREF1544_05706"/>
<dbReference type="Pfam" id="PF12874">
    <property type="entry name" value="zf-met"/>
    <property type="match status" value="2"/>
</dbReference>
<dbReference type="Pfam" id="PF00096">
    <property type="entry name" value="zf-C2H2"/>
    <property type="match status" value="1"/>
</dbReference>
<dbReference type="InParanoid" id="S2JG89"/>
<keyword evidence="2" id="KW-0479">Metal-binding</keyword>